<name>A0A6A5YX23_9PLEO</name>
<gene>
    <name evidence="1" type="ORF">BDV96DRAFT_582086</name>
</gene>
<dbReference type="Proteomes" id="UP000799770">
    <property type="component" value="Unassembled WGS sequence"/>
</dbReference>
<reference evidence="1" key="1">
    <citation type="journal article" date="2020" name="Stud. Mycol.">
        <title>101 Dothideomycetes genomes: a test case for predicting lifestyles and emergence of pathogens.</title>
        <authorList>
            <person name="Haridas S."/>
            <person name="Albert R."/>
            <person name="Binder M."/>
            <person name="Bloem J."/>
            <person name="Labutti K."/>
            <person name="Salamov A."/>
            <person name="Andreopoulos B."/>
            <person name="Baker S."/>
            <person name="Barry K."/>
            <person name="Bills G."/>
            <person name="Bluhm B."/>
            <person name="Cannon C."/>
            <person name="Castanera R."/>
            <person name="Culley D."/>
            <person name="Daum C."/>
            <person name="Ezra D."/>
            <person name="Gonzalez J."/>
            <person name="Henrissat B."/>
            <person name="Kuo A."/>
            <person name="Liang C."/>
            <person name="Lipzen A."/>
            <person name="Lutzoni F."/>
            <person name="Magnuson J."/>
            <person name="Mondo S."/>
            <person name="Nolan M."/>
            <person name="Ohm R."/>
            <person name="Pangilinan J."/>
            <person name="Park H.-J."/>
            <person name="Ramirez L."/>
            <person name="Alfaro M."/>
            <person name="Sun H."/>
            <person name="Tritt A."/>
            <person name="Yoshinaga Y."/>
            <person name="Zwiers L.-H."/>
            <person name="Turgeon B."/>
            <person name="Goodwin S."/>
            <person name="Spatafora J."/>
            <person name="Crous P."/>
            <person name="Grigoriev I."/>
        </authorList>
    </citation>
    <scope>NUCLEOTIDE SEQUENCE</scope>
    <source>
        <strain evidence="1">CBS 627.86</strain>
    </source>
</reference>
<organism evidence="1 2">
    <name type="scientific">Lophiotrema nucula</name>
    <dbReference type="NCBI Taxonomy" id="690887"/>
    <lineage>
        <taxon>Eukaryota</taxon>
        <taxon>Fungi</taxon>
        <taxon>Dikarya</taxon>
        <taxon>Ascomycota</taxon>
        <taxon>Pezizomycotina</taxon>
        <taxon>Dothideomycetes</taxon>
        <taxon>Pleosporomycetidae</taxon>
        <taxon>Pleosporales</taxon>
        <taxon>Lophiotremataceae</taxon>
        <taxon>Lophiotrema</taxon>
    </lineage>
</organism>
<dbReference type="AlphaFoldDB" id="A0A6A5YX23"/>
<evidence type="ECO:0000313" key="1">
    <source>
        <dbReference type="EMBL" id="KAF2111393.1"/>
    </source>
</evidence>
<sequence length="312" mass="35105">MPSLLTLPAELRDQIIDLVICTRTEPPKDAFTDDNPRRPSSTNPNLMYPALAPYEVYSGYGLLLSCRQLNAETQDRIKSLDLPAEIDVMVVNRRDLWPTWVSIPSRACKTLEVTFRLGDSQEQFSDHLFCHFGIQHDGHVPSDHSTVLDLIKRVLDMCISSPSNERNTFTTSPSDTRPTFIPFNPPPHLQLPFLKINVSAPEGIFNNGTAPFVARNESADLTAYDNIHLLRCRKSFMSILKRVEVRWRLLGQQPGTLRKAVAWFILSGINRGVTKIDDMEAGYILQFPNGVRVGRARVFIDGEKEAGLGDLC</sequence>
<evidence type="ECO:0000313" key="2">
    <source>
        <dbReference type="Proteomes" id="UP000799770"/>
    </source>
</evidence>
<proteinExistence type="predicted"/>
<accession>A0A6A5YX23</accession>
<dbReference type="EMBL" id="ML977334">
    <property type="protein sequence ID" value="KAF2111393.1"/>
    <property type="molecule type" value="Genomic_DNA"/>
</dbReference>
<dbReference type="OrthoDB" id="2823490at2759"/>
<protein>
    <submittedName>
        <fullName evidence="1">Uncharacterized protein</fullName>
    </submittedName>
</protein>
<keyword evidence="2" id="KW-1185">Reference proteome</keyword>